<evidence type="ECO:0000256" key="1">
    <source>
        <dbReference type="ARBA" id="ARBA00006738"/>
    </source>
</evidence>
<dbReference type="CDD" id="cd20736">
    <property type="entry name" value="PoNe_Nuclease"/>
    <property type="match status" value="1"/>
</dbReference>
<dbReference type="PANTHER" id="PTHR34039">
    <property type="entry name" value="UPF0102 PROTEIN YRAN"/>
    <property type="match status" value="1"/>
</dbReference>
<dbReference type="NCBIfam" id="NF009150">
    <property type="entry name" value="PRK12497.1-3"/>
    <property type="match status" value="1"/>
</dbReference>
<comment type="caution">
    <text evidence="3">The sequence shown here is derived from an EMBL/GenBank/DDBJ whole genome shotgun (WGS) entry which is preliminary data.</text>
</comment>
<dbReference type="PANTHER" id="PTHR34039:SF1">
    <property type="entry name" value="UPF0102 PROTEIN YRAN"/>
    <property type="match status" value="1"/>
</dbReference>
<keyword evidence="4" id="KW-1185">Reference proteome</keyword>
<dbReference type="NCBIfam" id="TIGR00252">
    <property type="entry name" value="YraN family protein"/>
    <property type="match status" value="1"/>
</dbReference>
<dbReference type="RefSeq" id="WP_326088289.1">
    <property type="nucleotide sequence ID" value="NZ_JARLKZ010000006.1"/>
</dbReference>
<organism evidence="3 4">
    <name type="scientific">Paenibacillus dokdonensis</name>
    <dbReference type="NCBI Taxonomy" id="2567944"/>
    <lineage>
        <taxon>Bacteria</taxon>
        <taxon>Bacillati</taxon>
        <taxon>Bacillota</taxon>
        <taxon>Bacilli</taxon>
        <taxon>Bacillales</taxon>
        <taxon>Paenibacillaceae</taxon>
        <taxon>Paenibacillus</taxon>
    </lineage>
</organism>
<evidence type="ECO:0000313" key="3">
    <source>
        <dbReference type="EMBL" id="MEC0240549.1"/>
    </source>
</evidence>
<gene>
    <name evidence="3" type="ORF">P4H66_11860</name>
</gene>
<dbReference type="InterPro" id="IPR011335">
    <property type="entry name" value="Restrct_endonuc-II-like"/>
</dbReference>
<dbReference type="Proteomes" id="UP001344632">
    <property type="component" value="Unassembled WGS sequence"/>
</dbReference>
<name>A0ABU6GLD4_9BACL</name>
<dbReference type="SUPFAM" id="SSF52980">
    <property type="entry name" value="Restriction endonuclease-like"/>
    <property type="match status" value="1"/>
</dbReference>
<dbReference type="NCBIfam" id="NF009154">
    <property type="entry name" value="PRK12497.3-3"/>
    <property type="match status" value="1"/>
</dbReference>
<evidence type="ECO:0000313" key="4">
    <source>
        <dbReference type="Proteomes" id="UP001344632"/>
    </source>
</evidence>
<comment type="similarity">
    <text evidence="1 2">Belongs to the UPF0102 family.</text>
</comment>
<reference evidence="3 4" key="1">
    <citation type="submission" date="2023-03" db="EMBL/GenBank/DDBJ databases">
        <title>Bacillus Genome Sequencing.</title>
        <authorList>
            <person name="Dunlap C."/>
        </authorList>
    </citation>
    <scope>NUCLEOTIDE SEQUENCE [LARGE SCALE GENOMIC DNA]</scope>
    <source>
        <strain evidence="3 4">BD-525</strain>
    </source>
</reference>
<evidence type="ECO:0000256" key="2">
    <source>
        <dbReference type="HAMAP-Rule" id="MF_00048"/>
    </source>
</evidence>
<dbReference type="InterPro" id="IPR011856">
    <property type="entry name" value="tRNA_endonuc-like_dom_sf"/>
</dbReference>
<protein>
    <recommendedName>
        <fullName evidence="2">UPF0102 protein P4H66_11860</fullName>
    </recommendedName>
</protein>
<sequence>MVERMNREKDNRRQKGAVAEQAACDYLASRGYTIKERNWRCRSGELDIVAEFGRILVIVEVRSRSIGTRYGTAAESVDYRKVRQVRSTALAYLHYRQEEERELRFDVVAIELDGGLNTANLQHIEAAF</sequence>
<proteinExistence type="inferred from homology"/>
<dbReference type="InterPro" id="IPR003509">
    <property type="entry name" value="UPF0102_YraN-like"/>
</dbReference>
<dbReference type="Pfam" id="PF02021">
    <property type="entry name" value="UPF0102"/>
    <property type="match status" value="1"/>
</dbReference>
<dbReference type="Gene3D" id="3.40.1350.10">
    <property type="match status" value="1"/>
</dbReference>
<accession>A0ABU6GLD4</accession>
<dbReference type="EMBL" id="JARLKZ010000006">
    <property type="protein sequence ID" value="MEC0240549.1"/>
    <property type="molecule type" value="Genomic_DNA"/>
</dbReference>
<dbReference type="HAMAP" id="MF_00048">
    <property type="entry name" value="UPF0102"/>
    <property type="match status" value="1"/>
</dbReference>